<feature type="compositionally biased region" description="Low complexity" evidence="1">
    <location>
        <begin position="589"/>
        <end position="600"/>
    </location>
</feature>
<dbReference type="EMBL" id="CM003104">
    <property type="protein sequence ID" value="KUI71027.1"/>
    <property type="molecule type" value="Genomic_DNA"/>
</dbReference>
<proteinExistence type="predicted"/>
<protein>
    <submittedName>
        <fullName evidence="3">Uncharacterized protein</fullName>
    </submittedName>
</protein>
<feature type="region of interest" description="Disordered" evidence="1">
    <location>
        <begin position="582"/>
        <end position="607"/>
    </location>
</feature>
<keyword evidence="4" id="KW-1185">Reference proteome</keyword>
<feature type="transmembrane region" description="Helical" evidence="2">
    <location>
        <begin position="194"/>
        <end position="215"/>
    </location>
</feature>
<feature type="transmembrane region" description="Helical" evidence="2">
    <location>
        <begin position="313"/>
        <end position="335"/>
    </location>
</feature>
<feature type="transmembrane region" description="Helical" evidence="2">
    <location>
        <begin position="122"/>
        <end position="144"/>
    </location>
</feature>
<feature type="transmembrane region" description="Helical" evidence="2">
    <location>
        <begin position="278"/>
        <end position="301"/>
    </location>
</feature>
<feature type="region of interest" description="Disordered" evidence="1">
    <location>
        <begin position="528"/>
        <end position="558"/>
    </location>
</feature>
<feature type="transmembrane region" description="Helical" evidence="2">
    <location>
        <begin position="58"/>
        <end position="80"/>
    </location>
</feature>
<evidence type="ECO:0000256" key="1">
    <source>
        <dbReference type="SAM" id="MobiDB-lite"/>
    </source>
</evidence>
<feature type="region of interest" description="Disordered" evidence="1">
    <location>
        <begin position="345"/>
        <end position="412"/>
    </location>
</feature>
<dbReference type="Proteomes" id="UP000078559">
    <property type="component" value="Chromosome 7"/>
</dbReference>
<gene>
    <name evidence="3" type="ORF">VM1G_07221</name>
</gene>
<evidence type="ECO:0000313" key="3">
    <source>
        <dbReference type="EMBL" id="KUI71027.1"/>
    </source>
</evidence>
<sequence>MADVYGGILDSSSDLGRDGGATTYHLATTSSNATTEATRAMTNALTFAISKSIRTSTIILASFNALAALATALGIIHGCYTYSKRNQRRSSNLSVMEFETKRFSIPTPDRPSGLFFIHTVEVFPLVLSSGIAIQSIIFAAAQSIGLQALLGRGCATAAIFTLPALFIASYIQVVFGVETAVRGLRSQFSARRRWTVAVCLGIVATFLLVSLFVAIADRAPDFCFVSLFWIIAHYAEGCFVLLIVISIALIVAISTIFVRLIRGRMVEPAERVAASRMIYYLALGFISNAFIIPYFFSLTFLDQKKYIFETLKLSMMASVVSNVNGLMVAGLHLFLRSQNNTAIGHNYGDHKRHKSKHDPQDSIYGYHGSTQAIRPDTDSNNESRAGSVDAEEGHMSGSPTHTNLPSLDAHPMTTLPQTPTFPEPTQTPCITSPSELRKQAYSLFPNNLSAADTTLPAATYSSMATKPATDSVRLPPVVKPWLGRGHRRDSSTESSAILQIGIRFSNVNDFHPYKPSMDTVRPETAVNPSPLAQMENRPASENVAPETALDAPPEGMPVRDARMKTLPPVPKPYEEYDGDRARAAGATSGNDGNDENGLLNYEGGDRNQPITLGPSVYTPEDSIFGMTASNRGLNRSARIPNLAGPRFNTMASRDNGDRGSVRAPPPRPNGSAVPMQVPPTGADWI</sequence>
<keyword evidence="2" id="KW-0812">Transmembrane</keyword>
<feature type="transmembrane region" description="Helical" evidence="2">
    <location>
        <begin position="227"/>
        <end position="258"/>
    </location>
</feature>
<evidence type="ECO:0000313" key="4">
    <source>
        <dbReference type="Proteomes" id="UP000078559"/>
    </source>
</evidence>
<feature type="compositionally biased region" description="Polar residues" evidence="1">
    <location>
        <begin position="368"/>
        <end position="384"/>
    </location>
</feature>
<dbReference type="AlphaFoldDB" id="A0A194W433"/>
<reference evidence="3" key="1">
    <citation type="submission" date="2014-12" db="EMBL/GenBank/DDBJ databases">
        <title>Genome Sequence of Valsa Canker Pathogens Uncovers a Specific Adaption of Colonization on Woody Bark.</title>
        <authorList>
            <person name="Yin Z."/>
            <person name="Liu H."/>
            <person name="Gao X."/>
            <person name="Li Z."/>
            <person name="Song N."/>
            <person name="Ke X."/>
            <person name="Dai Q."/>
            <person name="Wu Y."/>
            <person name="Sun Y."/>
            <person name="Xu J.-R."/>
            <person name="Kang Z.K."/>
            <person name="Wang L."/>
            <person name="Huang L."/>
        </authorList>
    </citation>
    <scope>NUCLEOTIDE SEQUENCE [LARGE SCALE GENOMIC DNA]</scope>
    <source>
        <strain evidence="3">03-8</strain>
    </source>
</reference>
<name>A0A194W433_CYTMA</name>
<organism evidence="3 4">
    <name type="scientific">Cytospora mali</name>
    <name type="common">Apple Valsa canker fungus</name>
    <name type="synonym">Valsa mali</name>
    <dbReference type="NCBI Taxonomy" id="578113"/>
    <lineage>
        <taxon>Eukaryota</taxon>
        <taxon>Fungi</taxon>
        <taxon>Dikarya</taxon>
        <taxon>Ascomycota</taxon>
        <taxon>Pezizomycotina</taxon>
        <taxon>Sordariomycetes</taxon>
        <taxon>Sordariomycetidae</taxon>
        <taxon>Diaporthales</taxon>
        <taxon>Cytosporaceae</taxon>
        <taxon>Cytospora</taxon>
    </lineage>
</organism>
<accession>A0A194W433</accession>
<feature type="transmembrane region" description="Helical" evidence="2">
    <location>
        <begin position="150"/>
        <end position="173"/>
    </location>
</feature>
<keyword evidence="2" id="KW-0472">Membrane</keyword>
<evidence type="ECO:0000256" key="2">
    <source>
        <dbReference type="SAM" id="Phobius"/>
    </source>
</evidence>
<feature type="region of interest" description="Disordered" evidence="1">
    <location>
        <begin position="636"/>
        <end position="685"/>
    </location>
</feature>
<keyword evidence="2" id="KW-1133">Transmembrane helix</keyword>
<dbReference type="OrthoDB" id="5368516at2759"/>